<accession>A0A376BAF0</accession>
<dbReference type="AlphaFoldDB" id="A0A376BAF0"/>
<reference evidence="2" key="1">
    <citation type="submission" date="2018-06" db="EMBL/GenBank/DDBJ databases">
        <authorList>
            <person name="Guldener U."/>
        </authorList>
    </citation>
    <scope>NUCLEOTIDE SEQUENCE [LARGE SCALE GENOMIC DNA]</scope>
    <source>
        <strain evidence="2">UTAD17</strain>
    </source>
</reference>
<evidence type="ECO:0000313" key="1">
    <source>
        <dbReference type="EMBL" id="SSD61100.1"/>
    </source>
</evidence>
<dbReference type="EMBL" id="UFAJ01000568">
    <property type="protein sequence ID" value="SSD61100.1"/>
    <property type="molecule type" value="Genomic_DNA"/>
</dbReference>
<organism evidence="1 2">
    <name type="scientific">Saccharomycodes ludwigii</name>
    <dbReference type="NCBI Taxonomy" id="36035"/>
    <lineage>
        <taxon>Eukaryota</taxon>
        <taxon>Fungi</taxon>
        <taxon>Dikarya</taxon>
        <taxon>Ascomycota</taxon>
        <taxon>Saccharomycotina</taxon>
        <taxon>Saccharomycetes</taxon>
        <taxon>Saccharomycodales</taxon>
        <taxon>Saccharomycodaceae</taxon>
        <taxon>Saccharomycodes</taxon>
    </lineage>
</organism>
<keyword evidence="2" id="KW-1185">Reference proteome</keyword>
<name>A0A376BAF0_9ASCO</name>
<dbReference type="Proteomes" id="UP000262825">
    <property type="component" value="Unassembled WGS sequence"/>
</dbReference>
<gene>
    <name evidence="1" type="ORF">SCODWIG_02861</name>
</gene>
<proteinExistence type="predicted"/>
<sequence>MSYIRKIKKRQTIKDLKFKNVFQYYYYIQSKKLKIQTKSFQLFIRKEWSESSDCKKTLYTLLFFKECKIDYHLLNYNEFGKLVGWNTPINSAYILFRSNFKEYYFSDNYNNRIGNKPKKYTIKINSLADLNHASTSIKYIKKLPPSLSRNEHYLNSTTAYFTQYKKMCQECQSIWKNQVSEEQKRILWKRVKELKLGFSNKVEKEIKNLDELDTLL</sequence>
<evidence type="ECO:0000313" key="2">
    <source>
        <dbReference type="Proteomes" id="UP000262825"/>
    </source>
</evidence>
<protein>
    <submittedName>
        <fullName evidence="1">Uncharacterized protein</fullName>
    </submittedName>
</protein>
<dbReference type="VEuPathDB" id="FungiDB:SCODWIG_02861"/>